<dbReference type="InterPro" id="IPR027806">
    <property type="entry name" value="HARBI1_dom"/>
</dbReference>
<dbReference type="Pfam" id="PF13359">
    <property type="entry name" value="DDE_Tnp_4"/>
    <property type="match status" value="1"/>
</dbReference>
<accession>A0A4R5AK80</accession>
<reference evidence="6 7" key="1">
    <citation type="submission" date="2019-03" db="EMBL/GenBank/DDBJ databases">
        <title>Draft genome sequences of novel Actinobacteria.</title>
        <authorList>
            <person name="Sahin N."/>
            <person name="Ay H."/>
            <person name="Saygin H."/>
        </authorList>
    </citation>
    <scope>NUCLEOTIDE SEQUENCE [LARGE SCALE GENOMIC DNA]</scope>
    <source>
        <strain evidence="6 7">H3C3</strain>
    </source>
</reference>
<evidence type="ECO:0000313" key="6">
    <source>
        <dbReference type="EMBL" id="TDD72215.1"/>
    </source>
</evidence>
<dbReference type="AlphaFoldDB" id="A0A4R5AK80"/>
<comment type="similarity">
    <text evidence="2">Belongs to the RutC family.</text>
</comment>
<dbReference type="InterPro" id="IPR006175">
    <property type="entry name" value="YjgF/YER057c/UK114"/>
</dbReference>
<evidence type="ECO:0000256" key="2">
    <source>
        <dbReference type="ARBA" id="ARBA00010552"/>
    </source>
</evidence>
<evidence type="ECO:0000256" key="1">
    <source>
        <dbReference type="ARBA" id="ARBA00001968"/>
    </source>
</evidence>
<keyword evidence="7" id="KW-1185">Reference proteome</keyword>
<dbReference type="EMBL" id="SMKU01000277">
    <property type="protein sequence ID" value="TDD72215.1"/>
    <property type="molecule type" value="Genomic_DNA"/>
</dbReference>
<organism evidence="6 7">
    <name type="scientific">Actinomadura rubrisoli</name>
    <dbReference type="NCBI Taxonomy" id="2530368"/>
    <lineage>
        <taxon>Bacteria</taxon>
        <taxon>Bacillati</taxon>
        <taxon>Actinomycetota</taxon>
        <taxon>Actinomycetes</taxon>
        <taxon>Streptosporangiales</taxon>
        <taxon>Thermomonosporaceae</taxon>
        <taxon>Actinomadura</taxon>
    </lineage>
</organism>
<dbReference type="PANTHER" id="PTHR11803">
    <property type="entry name" value="2-IMINOBUTANOATE/2-IMINOPROPANOATE DEAMINASE RIDA"/>
    <property type="match status" value="1"/>
</dbReference>
<dbReference type="Gene3D" id="3.30.1330.40">
    <property type="entry name" value="RutC-like"/>
    <property type="match status" value="1"/>
</dbReference>
<dbReference type="GO" id="GO:0005829">
    <property type="term" value="C:cytosol"/>
    <property type="evidence" value="ECO:0007669"/>
    <property type="project" value="TreeGrafter"/>
</dbReference>
<evidence type="ECO:0000259" key="5">
    <source>
        <dbReference type="Pfam" id="PF13359"/>
    </source>
</evidence>
<sequence>MRAAGKGETFADLGAGFEVSTSTTWRYVQEAVALLSARSPKLMAALRKAGKDRLHPLILDGTLIATDRVRPDRPYYSAKHRYHGMNVQVIAGPDGMILWTSEALPGRTHDLTAARVWGILRALVQAGTITLADKGYQGAEASVVITPYKGRDKPTPQKQANRSHAKLRGPGERVNAQMKSRNRRGAVVVVEGKPGVVGFDRDEELSMAVTLVNPDGLPKVDLYRQVSVATGSKMVFIAGQVARDADGGKVGEGDLVAQVEQCYLNLGTALAAVGATFDDVVKLTVYAVELTTDKLPLFAEGVSRAAAKLGVTIVPPLTGIGVTALAEPDLLVEVEATAVID</sequence>
<feature type="region of interest" description="Disordered" evidence="4">
    <location>
        <begin position="148"/>
        <end position="173"/>
    </location>
</feature>
<dbReference type="CDD" id="cd00448">
    <property type="entry name" value="YjgF_YER057c_UK114_family"/>
    <property type="match status" value="1"/>
</dbReference>
<dbReference type="Proteomes" id="UP000294513">
    <property type="component" value="Unassembled WGS sequence"/>
</dbReference>
<dbReference type="GO" id="GO:0046872">
    <property type="term" value="F:metal ion binding"/>
    <property type="evidence" value="ECO:0007669"/>
    <property type="project" value="UniProtKB-KW"/>
</dbReference>
<comment type="caution">
    <text evidence="6">The sequence shown here is derived from an EMBL/GenBank/DDBJ whole genome shotgun (WGS) entry which is preliminary data.</text>
</comment>
<evidence type="ECO:0000256" key="4">
    <source>
        <dbReference type="SAM" id="MobiDB-lite"/>
    </source>
</evidence>
<gene>
    <name evidence="6" type="ORF">E1298_35130</name>
</gene>
<comment type="cofactor">
    <cofactor evidence="1">
        <name>a divalent metal cation</name>
        <dbReference type="ChEBI" id="CHEBI:60240"/>
    </cofactor>
</comment>
<dbReference type="SUPFAM" id="SSF55298">
    <property type="entry name" value="YjgF-like"/>
    <property type="match status" value="1"/>
</dbReference>
<name>A0A4R5AK80_9ACTN</name>
<dbReference type="PANTHER" id="PTHR11803:SF58">
    <property type="entry name" value="PROTEIN HMF1-RELATED"/>
    <property type="match status" value="1"/>
</dbReference>
<keyword evidence="3" id="KW-0479">Metal-binding</keyword>
<feature type="domain" description="DDE Tnp4" evidence="5">
    <location>
        <begin position="59"/>
        <end position="181"/>
    </location>
</feature>
<dbReference type="GO" id="GO:0019239">
    <property type="term" value="F:deaminase activity"/>
    <property type="evidence" value="ECO:0007669"/>
    <property type="project" value="TreeGrafter"/>
</dbReference>
<dbReference type="InterPro" id="IPR035959">
    <property type="entry name" value="RutC-like_sf"/>
</dbReference>
<evidence type="ECO:0000256" key="3">
    <source>
        <dbReference type="ARBA" id="ARBA00022723"/>
    </source>
</evidence>
<proteinExistence type="inferred from homology"/>
<evidence type="ECO:0000313" key="7">
    <source>
        <dbReference type="Proteomes" id="UP000294513"/>
    </source>
</evidence>
<protein>
    <recommendedName>
        <fullName evidence="5">DDE Tnp4 domain-containing protein</fullName>
    </recommendedName>
</protein>
<dbReference type="OrthoDB" id="3212792at2"/>
<dbReference type="Pfam" id="PF01042">
    <property type="entry name" value="Ribonuc_L-PSP"/>
    <property type="match status" value="1"/>
</dbReference>